<gene>
    <name evidence="2" type="ORF">DCHRY22_LOCUS9201</name>
</gene>
<proteinExistence type="predicted"/>
<name>A0A8J2QUD7_9NEOP</name>
<protein>
    <submittedName>
        <fullName evidence="2">(African queen) hypothetical protein</fullName>
    </submittedName>
</protein>
<keyword evidence="3" id="KW-1185">Reference proteome</keyword>
<evidence type="ECO:0000256" key="1">
    <source>
        <dbReference type="SAM" id="MobiDB-lite"/>
    </source>
</evidence>
<accession>A0A8J2QUD7</accession>
<feature type="region of interest" description="Disordered" evidence="1">
    <location>
        <begin position="129"/>
        <end position="150"/>
    </location>
</feature>
<organism evidence="2 3">
    <name type="scientific">Danaus chrysippus</name>
    <name type="common">African queen</name>
    <dbReference type="NCBI Taxonomy" id="151541"/>
    <lineage>
        <taxon>Eukaryota</taxon>
        <taxon>Metazoa</taxon>
        <taxon>Ecdysozoa</taxon>
        <taxon>Arthropoda</taxon>
        <taxon>Hexapoda</taxon>
        <taxon>Insecta</taxon>
        <taxon>Pterygota</taxon>
        <taxon>Neoptera</taxon>
        <taxon>Endopterygota</taxon>
        <taxon>Lepidoptera</taxon>
        <taxon>Glossata</taxon>
        <taxon>Ditrysia</taxon>
        <taxon>Papilionoidea</taxon>
        <taxon>Nymphalidae</taxon>
        <taxon>Danainae</taxon>
        <taxon>Danaini</taxon>
        <taxon>Danaina</taxon>
        <taxon>Danaus</taxon>
        <taxon>Anosia</taxon>
    </lineage>
</organism>
<feature type="region of interest" description="Disordered" evidence="1">
    <location>
        <begin position="63"/>
        <end position="82"/>
    </location>
</feature>
<comment type="caution">
    <text evidence="2">The sequence shown here is derived from an EMBL/GenBank/DDBJ whole genome shotgun (WGS) entry which is preliminary data.</text>
</comment>
<dbReference type="AlphaFoldDB" id="A0A8J2QUD7"/>
<dbReference type="Proteomes" id="UP000789524">
    <property type="component" value="Unassembled WGS sequence"/>
</dbReference>
<evidence type="ECO:0000313" key="3">
    <source>
        <dbReference type="Proteomes" id="UP000789524"/>
    </source>
</evidence>
<reference evidence="2" key="1">
    <citation type="submission" date="2021-09" db="EMBL/GenBank/DDBJ databases">
        <authorList>
            <person name="Martin H S."/>
        </authorList>
    </citation>
    <scope>NUCLEOTIDE SEQUENCE</scope>
</reference>
<evidence type="ECO:0000313" key="2">
    <source>
        <dbReference type="EMBL" id="CAG9570353.1"/>
    </source>
</evidence>
<dbReference type="EMBL" id="CAKASE010000065">
    <property type="protein sequence ID" value="CAG9570353.1"/>
    <property type="molecule type" value="Genomic_DNA"/>
</dbReference>
<sequence length="195" mass="21297">MPVRATGVTEEGSADVTQVALYAEHSRRTLGLRSSRGLTQRALVIKGSPTDRPGQESRVQTVTVAKQTSSQPTSVGDSGSSARTEGACVARATPRPATCPQVIVVNAAADEFIIVFLYCYRLYSKHKEPYRGSRPTGTDRSGGAPRLAPGPHLDHTCNTWDSWMCLQRDEDDVHIDEAVHMYIYYTTLLTSLNVT</sequence>